<evidence type="ECO:0000313" key="2">
    <source>
        <dbReference type="EMBL" id="MFC4713164.1"/>
    </source>
</evidence>
<dbReference type="NCBIfam" id="NF040877">
    <property type="entry name" value="SE1832_fam"/>
    <property type="match status" value="1"/>
</dbReference>
<organism evidence="2 3">
    <name type="scientific">Planococcus dechangensis</name>
    <dbReference type="NCBI Taxonomy" id="1176255"/>
    <lineage>
        <taxon>Bacteria</taxon>
        <taxon>Bacillati</taxon>
        <taxon>Bacillota</taxon>
        <taxon>Bacilli</taxon>
        <taxon>Bacillales</taxon>
        <taxon>Caryophanaceae</taxon>
        <taxon>Planococcus</taxon>
    </lineage>
</organism>
<keyword evidence="3" id="KW-1185">Reference proteome</keyword>
<reference evidence="3" key="1">
    <citation type="journal article" date="2019" name="Int. J. Syst. Evol. Microbiol.">
        <title>The Global Catalogue of Microorganisms (GCM) 10K type strain sequencing project: providing services to taxonomists for standard genome sequencing and annotation.</title>
        <authorList>
            <consortium name="The Broad Institute Genomics Platform"/>
            <consortium name="The Broad Institute Genome Sequencing Center for Infectious Disease"/>
            <person name="Wu L."/>
            <person name="Ma J."/>
        </authorList>
    </citation>
    <scope>NUCLEOTIDE SEQUENCE [LARGE SCALE GENOMIC DNA]</scope>
    <source>
        <strain evidence="3">CGMCC 1.12151</strain>
    </source>
</reference>
<evidence type="ECO:0000313" key="3">
    <source>
        <dbReference type="Proteomes" id="UP001595932"/>
    </source>
</evidence>
<accession>A0ABV9MCY1</accession>
<keyword evidence="1" id="KW-0175">Coiled coil</keyword>
<dbReference type="Proteomes" id="UP001595932">
    <property type="component" value="Unassembled WGS sequence"/>
</dbReference>
<evidence type="ECO:0000256" key="1">
    <source>
        <dbReference type="SAM" id="Coils"/>
    </source>
</evidence>
<feature type="coiled-coil region" evidence="1">
    <location>
        <begin position="13"/>
        <end position="59"/>
    </location>
</feature>
<gene>
    <name evidence="2" type="ORF">ACFO5U_09845</name>
</gene>
<comment type="caution">
    <text evidence="2">The sequence shown here is derived from an EMBL/GenBank/DDBJ whole genome shotgun (WGS) entry which is preliminary data.</text>
</comment>
<name>A0ABV9MCY1_9BACL</name>
<sequence length="63" mass="7435">MIGLNRQEVEYAITELKDDYMRQQGDIEKLEATGHTKMIDKAEQRLEKMEQRLAELNQKLAEL</sequence>
<proteinExistence type="predicted"/>
<dbReference type="RefSeq" id="WP_377278783.1">
    <property type="nucleotide sequence ID" value="NZ_JBHSGL010000005.1"/>
</dbReference>
<dbReference type="EMBL" id="JBHSGL010000005">
    <property type="protein sequence ID" value="MFC4713164.1"/>
    <property type="molecule type" value="Genomic_DNA"/>
</dbReference>
<protein>
    <submittedName>
        <fullName evidence="2">SE1832 family protein</fullName>
    </submittedName>
</protein>
<dbReference type="InterPro" id="IPR048062">
    <property type="entry name" value="SE1832-like"/>
</dbReference>